<evidence type="ECO:0000256" key="2">
    <source>
        <dbReference type="ARBA" id="ARBA00022475"/>
    </source>
</evidence>
<keyword evidence="4 12" id="KW-0812">Transmembrane</keyword>
<protein>
    <recommendedName>
        <fullName evidence="12">Fluoride-specific ion channel FluC</fullName>
    </recommendedName>
</protein>
<comment type="activity regulation">
    <text evidence="12">Na(+) is not transported, but it plays an essential structural role and its presence is essential for fluoride channel function.</text>
</comment>
<feature type="transmembrane region" description="Helical" evidence="12">
    <location>
        <begin position="103"/>
        <end position="124"/>
    </location>
</feature>
<comment type="caution">
    <text evidence="13">The sequence shown here is derived from an EMBL/GenBank/DDBJ whole genome shotgun (WGS) entry which is preliminary data.</text>
</comment>
<dbReference type="HAMAP" id="MF_00454">
    <property type="entry name" value="FluC"/>
    <property type="match status" value="1"/>
</dbReference>
<accession>A0A840SQZ5</accession>
<comment type="function">
    <text evidence="12">Fluoride-specific ion channel. Important for reducing fluoride concentration in the cell, thus reducing its toxicity.</text>
</comment>
<gene>
    <name evidence="12" type="primary">fluC</name>
    <name evidence="12" type="synonym">crcB</name>
    <name evidence="13" type="ORF">HNP73_002932</name>
</gene>
<keyword evidence="12" id="KW-0813">Transport</keyword>
<dbReference type="EMBL" id="JACHFM010000003">
    <property type="protein sequence ID" value="MBB5222985.1"/>
    <property type="molecule type" value="Genomic_DNA"/>
</dbReference>
<dbReference type="PANTHER" id="PTHR28259:SF1">
    <property type="entry name" value="FLUORIDE EXPORT PROTEIN 1-RELATED"/>
    <property type="match status" value="1"/>
</dbReference>
<evidence type="ECO:0000256" key="4">
    <source>
        <dbReference type="ARBA" id="ARBA00022692"/>
    </source>
</evidence>
<keyword evidence="12" id="KW-0479">Metal-binding</keyword>
<dbReference type="GO" id="GO:0140114">
    <property type="term" value="P:cellular detoxification of fluoride"/>
    <property type="evidence" value="ECO:0007669"/>
    <property type="project" value="UniProtKB-UniRule"/>
</dbReference>
<dbReference type="GO" id="GO:0046872">
    <property type="term" value="F:metal ion binding"/>
    <property type="evidence" value="ECO:0007669"/>
    <property type="project" value="UniProtKB-KW"/>
</dbReference>
<evidence type="ECO:0000313" key="14">
    <source>
        <dbReference type="Proteomes" id="UP000549457"/>
    </source>
</evidence>
<keyword evidence="7 12" id="KW-0406">Ion transport</keyword>
<evidence type="ECO:0000256" key="11">
    <source>
        <dbReference type="ARBA" id="ARBA00035585"/>
    </source>
</evidence>
<evidence type="ECO:0000256" key="1">
    <source>
        <dbReference type="ARBA" id="ARBA00004651"/>
    </source>
</evidence>
<name>A0A840SQZ5_9RHOB</name>
<evidence type="ECO:0000256" key="10">
    <source>
        <dbReference type="ARBA" id="ARBA00035120"/>
    </source>
</evidence>
<evidence type="ECO:0000256" key="8">
    <source>
        <dbReference type="ARBA" id="ARBA00023136"/>
    </source>
</evidence>
<feature type="transmembrane region" description="Helical" evidence="12">
    <location>
        <begin position="37"/>
        <end position="58"/>
    </location>
</feature>
<evidence type="ECO:0000256" key="12">
    <source>
        <dbReference type="HAMAP-Rule" id="MF_00454"/>
    </source>
</evidence>
<keyword evidence="5 12" id="KW-1133">Transmembrane helix</keyword>
<comment type="similarity">
    <text evidence="10 12">Belongs to the fluoride channel Fluc/FEX (TC 1.A.43) family.</text>
</comment>
<dbReference type="NCBIfam" id="NF010802">
    <property type="entry name" value="PRK14206.1"/>
    <property type="match status" value="1"/>
</dbReference>
<keyword evidence="9 12" id="KW-0407">Ion channel</keyword>
<comment type="catalytic activity">
    <reaction evidence="11">
        <text>fluoride(in) = fluoride(out)</text>
        <dbReference type="Rhea" id="RHEA:76159"/>
        <dbReference type="ChEBI" id="CHEBI:17051"/>
    </reaction>
    <physiologicalReaction direction="left-to-right" evidence="11">
        <dbReference type="Rhea" id="RHEA:76160"/>
    </physiologicalReaction>
</comment>
<dbReference type="GO" id="GO:0005886">
    <property type="term" value="C:plasma membrane"/>
    <property type="evidence" value="ECO:0007669"/>
    <property type="project" value="UniProtKB-SubCell"/>
</dbReference>
<dbReference type="NCBIfam" id="TIGR00494">
    <property type="entry name" value="crcB"/>
    <property type="match status" value="1"/>
</dbReference>
<dbReference type="PANTHER" id="PTHR28259">
    <property type="entry name" value="FLUORIDE EXPORT PROTEIN 1-RELATED"/>
    <property type="match status" value="1"/>
</dbReference>
<keyword evidence="8 12" id="KW-0472">Membrane</keyword>
<evidence type="ECO:0000256" key="5">
    <source>
        <dbReference type="ARBA" id="ARBA00022989"/>
    </source>
</evidence>
<dbReference type="AlphaFoldDB" id="A0A840SQZ5"/>
<dbReference type="Proteomes" id="UP000549457">
    <property type="component" value="Unassembled WGS sequence"/>
</dbReference>
<proteinExistence type="inferred from homology"/>
<feature type="binding site" evidence="12">
    <location>
        <position position="81"/>
    </location>
    <ligand>
        <name>Na(+)</name>
        <dbReference type="ChEBI" id="CHEBI:29101"/>
        <note>structural</note>
    </ligand>
</feature>
<keyword evidence="6 12" id="KW-0915">Sodium</keyword>
<dbReference type="RefSeq" id="WP_184151071.1">
    <property type="nucleotide sequence ID" value="NZ_JACHFM010000003.1"/>
</dbReference>
<evidence type="ECO:0000313" key="13">
    <source>
        <dbReference type="EMBL" id="MBB5222985.1"/>
    </source>
</evidence>
<evidence type="ECO:0000256" key="7">
    <source>
        <dbReference type="ARBA" id="ARBA00023065"/>
    </source>
</evidence>
<evidence type="ECO:0000256" key="6">
    <source>
        <dbReference type="ARBA" id="ARBA00023053"/>
    </source>
</evidence>
<keyword evidence="2 12" id="KW-1003">Cell membrane</keyword>
<feature type="binding site" evidence="12">
    <location>
        <position position="78"/>
    </location>
    <ligand>
        <name>Na(+)</name>
        <dbReference type="ChEBI" id="CHEBI:29101"/>
        <note>structural</note>
    </ligand>
</feature>
<evidence type="ECO:0000256" key="3">
    <source>
        <dbReference type="ARBA" id="ARBA00022519"/>
    </source>
</evidence>
<organism evidence="13 14">
    <name type="scientific">Amaricoccus macauensis</name>
    <dbReference type="NCBI Taxonomy" id="57001"/>
    <lineage>
        <taxon>Bacteria</taxon>
        <taxon>Pseudomonadati</taxon>
        <taxon>Pseudomonadota</taxon>
        <taxon>Alphaproteobacteria</taxon>
        <taxon>Rhodobacterales</taxon>
        <taxon>Paracoccaceae</taxon>
        <taxon>Amaricoccus</taxon>
    </lineage>
</organism>
<dbReference type="GO" id="GO:0062054">
    <property type="term" value="F:fluoride channel activity"/>
    <property type="evidence" value="ECO:0007669"/>
    <property type="project" value="UniProtKB-UniRule"/>
</dbReference>
<sequence length="143" mass="14800">MSFTSCLIVMLGGALGTLGRYAVSVLAAPISRDMPWGTIIVNVTGSLLIGFFGTLTLASGRYPASENLRLFVMIGICGGYTTFSSFSLQTLDLLRAGHPARAGFNIAVSVITCVAFVALGHVLASRLNGGATAIAQSAIEEDV</sequence>
<dbReference type="Pfam" id="PF02537">
    <property type="entry name" value="CRCB"/>
    <property type="match status" value="1"/>
</dbReference>
<feature type="transmembrane region" description="Helical" evidence="12">
    <location>
        <begin position="70"/>
        <end position="91"/>
    </location>
</feature>
<reference evidence="13 14" key="1">
    <citation type="submission" date="2020-08" db="EMBL/GenBank/DDBJ databases">
        <title>Genomic Encyclopedia of Type Strains, Phase IV (KMG-IV): sequencing the most valuable type-strain genomes for metagenomic binning, comparative biology and taxonomic classification.</title>
        <authorList>
            <person name="Goeker M."/>
        </authorList>
    </citation>
    <scope>NUCLEOTIDE SEQUENCE [LARGE SCALE GENOMIC DNA]</scope>
    <source>
        <strain evidence="13 14">DSM 101730</strain>
    </source>
</reference>
<evidence type="ECO:0000256" key="9">
    <source>
        <dbReference type="ARBA" id="ARBA00023303"/>
    </source>
</evidence>
<keyword evidence="3" id="KW-0997">Cell inner membrane</keyword>
<comment type="subcellular location">
    <subcellularLocation>
        <location evidence="1 12">Cell membrane</location>
        <topology evidence="1 12">Multi-pass membrane protein</topology>
    </subcellularLocation>
</comment>
<dbReference type="InterPro" id="IPR003691">
    <property type="entry name" value="FluC"/>
</dbReference>
<keyword evidence="14" id="KW-1185">Reference proteome</keyword>